<feature type="domain" description="SsuA/THI5-like" evidence="2">
    <location>
        <begin position="124"/>
        <end position="319"/>
    </location>
</feature>
<dbReference type="InterPro" id="IPR027939">
    <property type="entry name" value="NMT1/THI5"/>
</dbReference>
<evidence type="ECO:0000313" key="4">
    <source>
        <dbReference type="Proteomes" id="UP000539538"/>
    </source>
</evidence>
<evidence type="ECO:0000313" key="3">
    <source>
        <dbReference type="EMBL" id="MBB4653190.1"/>
    </source>
</evidence>
<evidence type="ECO:0000256" key="1">
    <source>
        <dbReference type="SAM" id="MobiDB-lite"/>
    </source>
</evidence>
<sequence>MGICSTVVPTTKECTAHLRVGATSRDTSQPDLPAAQGQARHDLDGTPDRANHQQEYIKNNVRRGLRDRYLQATLGGEKMNGMIATSLKRLSCAMSLVVGLVGSVVTVQAQDKVAFATNWKAQGSHGGFYQAVADGTYKKFGLDVEIVQGGPQINTRALLSAAKVDFLLSVPQNVLENYRANIPTVMVAALLQKDPIAVMAHPGKFKDIADMRRAQTIYVARPAQFSWWPWAKRAFDLSDDQVKAYNYTMAPFLANPESVQQAYATSEPLYIDAFKPDVFLLADYGWSAYSSVIETRTELVDDNPDLVSRFIDATMIGYSNFLYGDRTPAYDLIRKDNPEMTVEKLDAEVNEILRLGLIDGGDAVERGIGAVDLKRFSKFYDDMVEVGLYKPDEIDLAKVVTDKFVNKAVGVDIRKRAQGN</sequence>
<evidence type="ECO:0000259" key="2">
    <source>
        <dbReference type="Pfam" id="PF09084"/>
    </source>
</evidence>
<dbReference type="Proteomes" id="UP000539538">
    <property type="component" value="Unassembled WGS sequence"/>
</dbReference>
<dbReference type="PANTHER" id="PTHR31528:SF3">
    <property type="entry name" value="THIAMINE BIOSYNTHESIS PROTEIN HI_0357-RELATED"/>
    <property type="match status" value="1"/>
</dbReference>
<dbReference type="Gene3D" id="3.40.190.10">
    <property type="entry name" value="Periplasmic binding protein-like II"/>
    <property type="match status" value="2"/>
</dbReference>
<dbReference type="Pfam" id="PF09084">
    <property type="entry name" value="NMT1"/>
    <property type="match status" value="1"/>
</dbReference>
<dbReference type="PANTHER" id="PTHR31528">
    <property type="entry name" value="4-AMINO-5-HYDROXYMETHYL-2-METHYLPYRIMIDINE PHOSPHATE SYNTHASE THI11-RELATED"/>
    <property type="match status" value="1"/>
</dbReference>
<name>A0ABR6LB04_9HYPH</name>
<dbReference type="RefSeq" id="WP_246389729.1">
    <property type="nucleotide sequence ID" value="NZ_BAAAVZ010000021.1"/>
</dbReference>
<organism evidence="3 4">
    <name type="scientific">Aminobacter niigataensis</name>
    <dbReference type="NCBI Taxonomy" id="83265"/>
    <lineage>
        <taxon>Bacteria</taxon>
        <taxon>Pseudomonadati</taxon>
        <taxon>Pseudomonadota</taxon>
        <taxon>Alphaproteobacteria</taxon>
        <taxon>Hyphomicrobiales</taxon>
        <taxon>Phyllobacteriaceae</taxon>
        <taxon>Aminobacter</taxon>
    </lineage>
</organism>
<gene>
    <name evidence="3" type="ORF">GGQ99_004975</name>
</gene>
<dbReference type="InterPro" id="IPR015168">
    <property type="entry name" value="SsuA/THI5"/>
</dbReference>
<protein>
    <submittedName>
        <fullName evidence="3">NitT/TauT family transport system substrate-binding protein</fullName>
    </submittedName>
</protein>
<reference evidence="3 4" key="1">
    <citation type="submission" date="2020-08" db="EMBL/GenBank/DDBJ databases">
        <title>Genomic Encyclopedia of Type Strains, Phase IV (KMG-IV): sequencing the most valuable type-strain genomes for metagenomic binning, comparative biology and taxonomic classification.</title>
        <authorList>
            <person name="Goeker M."/>
        </authorList>
    </citation>
    <scope>NUCLEOTIDE SEQUENCE [LARGE SCALE GENOMIC DNA]</scope>
    <source>
        <strain evidence="3 4">DSM 7050</strain>
    </source>
</reference>
<keyword evidence="4" id="KW-1185">Reference proteome</keyword>
<proteinExistence type="predicted"/>
<dbReference type="EMBL" id="JACHOT010000010">
    <property type="protein sequence ID" value="MBB4653190.1"/>
    <property type="molecule type" value="Genomic_DNA"/>
</dbReference>
<feature type="region of interest" description="Disordered" evidence="1">
    <location>
        <begin position="21"/>
        <end position="50"/>
    </location>
</feature>
<comment type="caution">
    <text evidence="3">The sequence shown here is derived from an EMBL/GenBank/DDBJ whole genome shotgun (WGS) entry which is preliminary data.</text>
</comment>
<feature type="compositionally biased region" description="Basic and acidic residues" evidence="1">
    <location>
        <begin position="39"/>
        <end position="50"/>
    </location>
</feature>
<accession>A0ABR6LB04</accession>
<dbReference type="SUPFAM" id="SSF53850">
    <property type="entry name" value="Periplasmic binding protein-like II"/>
    <property type="match status" value="1"/>
</dbReference>